<gene>
    <name evidence="13" type="ORF">SAMN05444274_101580</name>
</gene>
<dbReference type="PROSITE" id="PS52016">
    <property type="entry name" value="TONB_DEPENDENT_REC_3"/>
    <property type="match status" value="1"/>
</dbReference>
<sequence length="1013" mass="112130">MQIKKLLVLSLGLLLTIGLWAQQRTVTGTVSDESGPLPGVNVVVKGTTIGTITTPDGNFSLEVPEDESTLIVSFIGFVSQEVDIAGKSNVAVTLQADVIGLEEVVAVGYGVQKKVNLTGSVGMVEGGEMAKQPVTLASEALQGLTPGVTVSKNSGAPGSGATIRIRGLTTFGQKDPLVLIDGVEGNLNSVDPNDIETMSVLKDAASASIYGSRGANGVILITTKRAQKNQFTINYKGWVGVDDFTTLPDFVGAIDYMNAYNRAYYNDDPDVDAPYSEAYIQEYQQNMGSDPDNYPNTNWQNVALTGSGFKHNHYVGITGGTEKLSSRASFSFLDQDGLIENNNYKSYTVRLNNDYKVKKWISIGLDINGRYSSKDSPTAGLGNIFDQANRIPSIYAAQFSNGKYGPGWALTQNPLAYVEASGNTNDKWYRFNGKLSATINPITGLTGKVIYAPTYTSNNNKAFSRQYELYETPESENPAVQPSQSKLVQKHSNSWTNSFNAIVTYDKSIEDHNFSVMVGHENIDYYGENMNGTRLDYLFPDYQVLNAGAEEGQTNGGSASEWALSSQFGRLTYNYKGKYLVEANARRDGSSRFTNERWEVFPSFSAAWRVSEESFAQDLEWLDNLKVRASWGRLGNQNVGDNYPFMTQVELDNQYYIFGQTPAVNPGGAVTTLPNPNLTWEYTETSNFGVDVSVLKGLLSLTAEYYIRDTDRIIDREDVAEIVGLKGPKINAYAVQNKGFELSLRHRNSIGDFNYEVGVNYDDVKNEVTDLYNKEEWISGSTISLVGEPMWSYYLYDTDGLLQEGETHDISYKGHSPVPGDIKYIDQLSVDTDGDGIPDAGDGVILAEDDRVIKGSSISRHNYSFDINMSYKIFDLSLFFQGVGKKDVLFTGKQAFVFDNSSGNVQTWQMDYWTPENTGASYPNFYFTNRHNYTSSAYWLRSGAYLRLKNIQFGVNVPKQVLQKLDIEKCRFFFSGQNLLTFDDMPDGWDPETRGASNYPIVKTLSFGVDVTF</sequence>
<keyword evidence="6 8" id="KW-0472">Membrane</keyword>
<dbReference type="InterPro" id="IPR008969">
    <property type="entry name" value="CarboxyPept-like_regulatory"/>
</dbReference>
<accession>A0A1M4U5F4</accession>
<dbReference type="Proteomes" id="UP000184164">
    <property type="component" value="Unassembled WGS sequence"/>
</dbReference>
<dbReference type="InterPro" id="IPR036942">
    <property type="entry name" value="Beta-barrel_TonB_sf"/>
</dbReference>
<dbReference type="InterPro" id="IPR023996">
    <property type="entry name" value="TonB-dep_OMP_SusC/RagA"/>
</dbReference>
<reference evidence="13 14" key="1">
    <citation type="submission" date="2016-11" db="EMBL/GenBank/DDBJ databases">
        <authorList>
            <person name="Jaros S."/>
            <person name="Januszkiewicz K."/>
            <person name="Wedrychowicz H."/>
        </authorList>
    </citation>
    <scope>NUCLEOTIDE SEQUENCE [LARGE SCALE GENOMIC DNA]</scope>
    <source>
        <strain evidence="13 14">DSM 26910</strain>
    </source>
</reference>
<evidence type="ECO:0000256" key="7">
    <source>
        <dbReference type="ARBA" id="ARBA00023237"/>
    </source>
</evidence>
<keyword evidence="3 8" id="KW-1134">Transmembrane beta strand</keyword>
<evidence type="ECO:0000256" key="5">
    <source>
        <dbReference type="ARBA" id="ARBA00023077"/>
    </source>
</evidence>
<dbReference type="EMBL" id="FQUM01000001">
    <property type="protein sequence ID" value="SHE51982.1"/>
    <property type="molecule type" value="Genomic_DNA"/>
</dbReference>
<evidence type="ECO:0000256" key="1">
    <source>
        <dbReference type="ARBA" id="ARBA00004571"/>
    </source>
</evidence>
<evidence type="ECO:0000259" key="11">
    <source>
        <dbReference type="Pfam" id="PF00593"/>
    </source>
</evidence>
<feature type="chain" id="PRO_5012431698" evidence="10">
    <location>
        <begin position="22"/>
        <end position="1013"/>
    </location>
</feature>
<dbReference type="Pfam" id="PF00593">
    <property type="entry name" value="TonB_dep_Rec_b-barrel"/>
    <property type="match status" value="1"/>
</dbReference>
<evidence type="ECO:0000313" key="13">
    <source>
        <dbReference type="EMBL" id="SHE51982.1"/>
    </source>
</evidence>
<keyword evidence="5 9" id="KW-0798">TonB box</keyword>
<dbReference type="OrthoDB" id="9768177at2"/>
<dbReference type="InterPro" id="IPR023997">
    <property type="entry name" value="TonB-dep_OMP_SusC/RagA_CS"/>
</dbReference>
<dbReference type="Gene3D" id="2.170.130.10">
    <property type="entry name" value="TonB-dependent receptor, plug domain"/>
    <property type="match status" value="1"/>
</dbReference>
<comment type="subcellular location">
    <subcellularLocation>
        <location evidence="1 8">Cell outer membrane</location>
        <topology evidence="1 8">Multi-pass membrane protein</topology>
    </subcellularLocation>
</comment>
<dbReference type="InterPro" id="IPR039426">
    <property type="entry name" value="TonB-dep_rcpt-like"/>
</dbReference>
<dbReference type="SUPFAM" id="SSF49464">
    <property type="entry name" value="Carboxypeptidase regulatory domain-like"/>
    <property type="match status" value="1"/>
</dbReference>
<proteinExistence type="inferred from homology"/>
<evidence type="ECO:0000256" key="2">
    <source>
        <dbReference type="ARBA" id="ARBA00022448"/>
    </source>
</evidence>
<keyword evidence="10" id="KW-0732">Signal</keyword>
<protein>
    <submittedName>
        <fullName evidence="13">TonB-linked outer membrane protein, SusC/RagA family</fullName>
    </submittedName>
</protein>
<evidence type="ECO:0000256" key="8">
    <source>
        <dbReference type="PROSITE-ProRule" id="PRU01360"/>
    </source>
</evidence>
<feature type="signal peptide" evidence="10">
    <location>
        <begin position="1"/>
        <end position="21"/>
    </location>
</feature>
<evidence type="ECO:0000256" key="6">
    <source>
        <dbReference type="ARBA" id="ARBA00023136"/>
    </source>
</evidence>
<evidence type="ECO:0000259" key="12">
    <source>
        <dbReference type="Pfam" id="PF07715"/>
    </source>
</evidence>
<dbReference type="InterPro" id="IPR000531">
    <property type="entry name" value="Beta-barrel_TonB"/>
</dbReference>
<feature type="domain" description="TonB-dependent receptor-like beta-barrel" evidence="11">
    <location>
        <begin position="395"/>
        <end position="780"/>
    </location>
</feature>
<dbReference type="STRING" id="1484053.SAMN05444274_101580"/>
<evidence type="ECO:0000256" key="10">
    <source>
        <dbReference type="SAM" id="SignalP"/>
    </source>
</evidence>
<dbReference type="NCBIfam" id="TIGR04057">
    <property type="entry name" value="SusC_RagA_signa"/>
    <property type="match status" value="1"/>
</dbReference>
<dbReference type="Pfam" id="PF13715">
    <property type="entry name" value="CarbopepD_reg_2"/>
    <property type="match status" value="1"/>
</dbReference>
<evidence type="ECO:0000256" key="4">
    <source>
        <dbReference type="ARBA" id="ARBA00022692"/>
    </source>
</evidence>
<dbReference type="Pfam" id="PF07715">
    <property type="entry name" value="Plug"/>
    <property type="match status" value="1"/>
</dbReference>
<evidence type="ECO:0000256" key="9">
    <source>
        <dbReference type="RuleBase" id="RU003357"/>
    </source>
</evidence>
<evidence type="ECO:0000256" key="3">
    <source>
        <dbReference type="ARBA" id="ARBA00022452"/>
    </source>
</evidence>
<dbReference type="InterPro" id="IPR012910">
    <property type="entry name" value="Plug_dom"/>
</dbReference>
<dbReference type="Gene3D" id="2.40.170.20">
    <property type="entry name" value="TonB-dependent receptor, beta-barrel domain"/>
    <property type="match status" value="1"/>
</dbReference>
<dbReference type="AlphaFoldDB" id="A0A1M4U5F4"/>
<dbReference type="Gene3D" id="2.60.40.1120">
    <property type="entry name" value="Carboxypeptidase-like, regulatory domain"/>
    <property type="match status" value="1"/>
</dbReference>
<keyword evidence="4 8" id="KW-0812">Transmembrane</keyword>
<keyword evidence="7 8" id="KW-0998">Cell outer membrane</keyword>
<dbReference type="GO" id="GO:0009279">
    <property type="term" value="C:cell outer membrane"/>
    <property type="evidence" value="ECO:0007669"/>
    <property type="project" value="UniProtKB-SubCell"/>
</dbReference>
<name>A0A1M4U5F4_9BACT</name>
<feature type="domain" description="TonB-dependent receptor plug" evidence="12">
    <location>
        <begin position="114"/>
        <end position="218"/>
    </location>
</feature>
<dbReference type="RefSeq" id="WP_072998696.1">
    <property type="nucleotide sequence ID" value="NZ_FQUM01000001.1"/>
</dbReference>
<dbReference type="SUPFAM" id="SSF56935">
    <property type="entry name" value="Porins"/>
    <property type="match status" value="1"/>
</dbReference>
<keyword evidence="14" id="KW-1185">Reference proteome</keyword>
<evidence type="ECO:0000313" key="14">
    <source>
        <dbReference type="Proteomes" id="UP000184164"/>
    </source>
</evidence>
<organism evidence="13 14">
    <name type="scientific">Mariniphaga anaerophila</name>
    <dbReference type="NCBI Taxonomy" id="1484053"/>
    <lineage>
        <taxon>Bacteria</taxon>
        <taxon>Pseudomonadati</taxon>
        <taxon>Bacteroidota</taxon>
        <taxon>Bacteroidia</taxon>
        <taxon>Marinilabiliales</taxon>
        <taxon>Prolixibacteraceae</taxon>
        <taxon>Mariniphaga</taxon>
    </lineage>
</organism>
<comment type="similarity">
    <text evidence="8 9">Belongs to the TonB-dependent receptor family.</text>
</comment>
<dbReference type="NCBIfam" id="TIGR04056">
    <property type="entry name" value="OMP_RagA_SusC"/>
    <property type="match status" value="1"/>
</dbReference>
<dbReference type="InterPro" id="IPR037066">
    <property type="entry name" value="Plug_dom_sf"/>
</dbReference>
<keyword evidence="2 8" id="KW-0813">Transport</keyword>